<organism evidence="1 2">
    <name type="scientific">Chitinophaga costaii</name>
    <dbReference type="NCBI Taxonomy" id="1335309"/>
    <lineage>
        <taxon>Bacteria</taxon>
        <taxon>Pseudomonadati</taxon>
        <taxon>Bacteroidota</taxon>
        <taxon>Chitinophagia</taxon>
        <taxon>Chitinophagales</taxon>
        <taxon>Chitinophagaceae</taxon>
        <taxon>Chitinophaga</taxon>
    </lineage>
</organism>
<evidence type="ECO:0000313" key="2">
    <source>
        <dbReference type="Proteomes" id="UP000242818"/>
    </source>
</evidence>
<proteinExistence type="predicted"/>
<dbReference type="AlphaFoldDB" id="A0A1C4BM68"/>
<dbReference type="EMBL" id="FMAR01000003">
    <property type="protein sequence ID" value="SCC08019.1"/>
    <property type="molecule type" value="Genomic_DNA"/>
</dbReference>
<sequence length="30" mass="3702">MLGVLIMIDKTTNSKYWKFTNFFSYIHYHC</sequence>
<gene>
    <name evidence="1" type="ORF">GA0116948_103168</name>
</gene>
<accession>A0A1C4BM68</accession>
<dbReference type="Proteomes" id="UP000242818">
    <property type="component" value="Unassembled WGS sequence"/>
</dbReference>
<reference evidence="1 2" key="1">
    <citation type="submission" date="2016-08" db="EMBL/GenBank/DDBJ databases">
        <authorList>
            <person name="Seilhamer J.J."/>
        </authorList>
    </citation>
    <scope>NUCLEOTIDE SEQUENCE [LARGE SCALE GENOMIC DNA]</scope>
    <source>
        <strain evidence="1 2">A37T2</strain>
    </source>
</reference>
<evidence type="ECO:0000313" key="1">
    <source>
        <dbReference type="EMBL" id="SCC08019.1"/>
    </source>
</evidence>
<keyword evidence="2" id="KW-1185">Reference proteome</keyword>
<name>A0A1C4BM68_9BACT</name>
<protein>
    <submittedName>
        <fullName evidence="1">Uncharacterized protein</fullName>
    </submittedName>
</protein>